<feature type="domain" description="Cyclic nucleotide-binding" evidence="9">
    <location>
        <begin position="207"/>
        <end position="310"/>
    </location>
</feature>
<name>A0A8H7UB11_9FUNG</name>
<dbReference type="PANTHER" id="PTHR11635:SF152">
    <property type="entry name" value="CAMP-DEPENDENT PROTEIN KINASE TYPE I REGULATORY SUBUNIT-RELATED"/>
    <property type="match status" value="1"/>
</dbReference>
<evidence type="ECO:0000259" key="9">
    <source>
        <dbReference type="PROSITE" id="PS50042"/>
    </source>
</evidence>
<dbReference type="PIRSF" id="PIRSF000548">
    <property type="entry name" value="PK_regulatory"/>
    <property type="match status" value="1"/>
</dbReference>
<dbReference type="InterPro" id="IPR018488">
    <property type="entry name" value="cNMP-bd_CS"/>
</dbReference>
<dbReference type="PROSITE" id="PS00888">
    <property type="entry name" value="CNMP_BINDING_1"/>
    <property type="match status" value="2"/>
</dbReference>
<dbReference type="SUPFAM" id="SSF51206">
    <property type="entry name" value="cAMP-binding domain-like"/>
    <property type="match status" value="2"/>
</dbReference>
<sequence>MQQEIHQPVTFTNIFYENSDESADQISSLVSFPHQTCLPFSPVRRTSVSAESIIPSNLTHYDKVVIPKTESQTNFIREALAEIFLFKDLDKDQLHDVVAAMKECPVTTGTRVIKQGDDGDYFYLVQSGRLECHIRKDGHSKQVAVYGSKSSFGEVALMYNSPRSATITATEDTILFALDRTTFRRLLVNNMAHKRITYETFLTNIPFFQSLSVGERRKIADALEPRTFDDQDIVIAQGDAGDYFYLIVSGKAEVTNSINKTSGNTTLVKGQYFGECALIKDVPRTATVIARGQLNCAVLPRQGFQRLLGPLFDSMDGRQQY</sequence>
<evidence type="ECO:0000256" key="3">
    <source>
        <dbReference type="ARBA" id="ARBA00022553"/>
    </source>
</evidence>
<evidence type="ECO:0000313" key="11">
    <source>
        <dbReference type="Proteomes" id="UP000612746"/>
    </source>
</evidence>
<dbReference type="PANTHER" id="PTHR11635">
    <property type="entry name" value="CAMP-DEPENDENT PROTEIN KINASE REGULATORY CHAIN"/>
    <property type="match status" value="1"/>
</dbReference>
<keyword evidence="6 8" id="KW-0547">Nucleotide-binding</keyword>
<dbReference type="AlphaFoldDB" id="A0A8H7UB11"/>
<evidence type="ECO:0000256" key="5">
    <source>
        <dbReference type="ARBA" id="ARBA00022737"/>
    </source>
</evidence>
<feature type="domain" description="Cyclic nucleotide-binding" evidence="9">
    <location>
        <begin position="85"/>
        <end position="204"/>
    </location>
</feature>
<dbReference type="CDD" id="cd00038">
    <property type="entry name" value="CAP_ED"/>
    <property type="match status" value="2"/>
</dbReference>
<dbReference type="GO" id="GO:0034236">
    <property type="term" value="F:protein kinase A catalytic subunit binding"/>
    <property type="evidence" value="ECO:0007669"/>
    <property type="project" value="TreeGrafter"/>
</dbReference>
<evidence type="ECO:0000313" key="10">
    <source>
        <dbReference type="EMBL" id="KAG2173064.1"/>
    </source>
</evidence>
<dbReference type="PROSITE" id="PS50042">
    <property type="entry name" value="CNMP_BINDING_3"/>
    <property type="match status" value="2"/>
</dbReference>
<dbReference type="PROSITE" id="PS00889">
    <property type="entry name" value="CNMP_BINDING_2"/>
    <property type="match status" value="2"/>
</dbReference>
<dbReference type="Pfam" id="PF00027">
    <property type="entry name" value="cNMP_binding"/>
    <property type="match status" value="2"/>
</dbReference>
<dbReference type="SMART" id="SM00100">
    <property type="entry name" value="cNMP"/>
    <property type="match status" value="2"/>
</dbReference>
<dbReference type="GO" id="GO:0005829">
    <property type="term" value="C:cytosol"/>
    <property type="evidence" value="ECO:0007669"/>
    <property type="project" value="TreeGrafter"/>
</dbReference>
<dbReference type="OrthoDB" id="417078at2759"/>
<protein>
    <recommendedName>
        <fullName evidence="2">cAMP-dependent protein kinase regulatory subunit</fullName>
    </recommendedName>
</protein>
<proteinExistence type="inferred from homology"/>
<dbReference type="GO" id="GO:0033554">
    <property type="term" value="P:cellular response to stress"/>
    <property type="evidence" value="ECO:0007669"/>
    <property type="project" value="UniProtKB-ARBA"/>
</dbReference>
<keyword evidence="7 8" id="KW-0114">cAMP</keyword>
<feature type="binding site" evidence="8">
    <location>
        <position position="275"/>
    </location>
    <ligand>
        <name>3',5'-cyclic AMP</name>
        <dbReference type="ChEBI" id="CHEBI:58165"/>
        <label>2</label>
    </ligand>
</feature>
<organism evidence="10 11">
    <name type="scientific">Umbelopsis vinacea</name>
    <dbReference type="NCBI Taxonomy" id="44442"/>
    <lineage>
        <taxon>Eukaryota</taxon>
        <taxon>Fungi</taxon>
        <taxon>Fungi incertae sedis</taxon>
        <taxon>Mucoromycota</taxon>
        <taxon>Mucoromycotina</taxon>
        <taxon>Umbelopsidomycetes</taxon>
        <taxon>Umbelopsidales</taxon>
        <taxon>Umbelopsidaceae</taxon>
        <taxon>Umbelopsis</taxon>
    </lineage>
</organism>
<dbReference type="InterPro" id="IPR012198">
    <property type="entry name" value="cAMP_dep_PK_reg_su"/>
</dbReference>
<dbReference type="EMBL" id="JAEPRA010000020">
    <property type="protein sequence ID" value="KAG2173064.1"/>
    <property type="molecule type" value="Genomic_DNA"/>
</dbReference>
<comment type="similarity">
    <text evidence="1">Belongs to the cAMP-dependent kinase regulatory chain family.</text>
</comment>
<keyword evidence="3" id="KW-0597">Phosphoprotein</keyword>
<feature type="non-terminal residue" evidence="10">
    <location>
        <position position="1"/>
    </location>
</feature>
<dbReference type="InterPro" id="IPR050503">
    <property type="entry name" value="cAMP-dep_PK_reg_su-like"/>
</dbReference>
<feature type="binding site" evidence="8">
    <location>
        <position position="284"/>
    </location>
    <ligand>
        <name>3',5'-cyclic AMP</name>
        <dbReference type="ChEBI" id="CHEBI:58165"/>
        <label>2</label>
    </ligand>
</feature>
<reference evidence="10" key="1">
    <citation type="submission" date="2020-12" db="EMBL/GenBank/DDBJ databases">
        <title>Metabolic potential, ecology and presence of endohyphal bacteria is reflected in genomic diversity of Mucoromycotina.</title>
        <authorList>
            <person name="Muszewska A."/>
            <person name="Okrasinska A."/>
            <person name="Steczkiewicz K."/>
            <person name="Drgas O."/>
            <person name="Orlowska M."/>
            <person name="Perlinska-Lenart U."/>
            <person name="Aleksandrzak-Piekarczyk T."/>
            <person name="Szatraj K."/>
            <person name="Zielenkiewicz U."/>
            <person name="Pilsyk S."/>
            <person name="Malc E."/>
            <person name="Mieczkowski P."/>
            <person name="Kruszewska J.S."/>
            <person name="Biernat P."/>
            <person name="Pawlowska J."/>
        </authorList>
    </citation>
    <scope>NUCLEOTIDE SEQUENCE</scope>
    <source>
        <strain evidence="10">WA0000051536</strain>
    </source>
</reference>
<keyword evidence="5" id="KW-0677">Repeat</keyword>
<evidence type="ECO:0000256" key="2">
    <source>
        <dbReference type="ARBA" id="ARBA00020355"/>
    </source>
</evidence>
<evidence type="ECO:0000256" key="1">
    <source>
        <dbReference type="ARBA" id="ARBA00005753"/>
    </source>
</evidence>
<keyword evidence="11" id="KW-1185">Reference proteome</keyword>
<dbReference type="InterPro" id="IPR000595">
    <property type="entry name" value="cNMP-bd_dom"/>
</dbReference>
<evidence type="ECO:0000256" key="6">
    <source>
        <dbReference type="ARBA" id="ARBA00022741"/>
    </source>
</evidence>
<dbReference type="Gene3D" id="2.60.120.10">
    <property type="entry name" value="Jelly Rolls"/>
    <property type="match status" value="2"/>
</dbReference>
<dbReference type="PRINTS" id="PR00103">
    <property type="entry name" value="CAMPKINASE"/>
</dbReference>
<accession>A0A8H7UB11</accession>
<dbReference type="InterPro" id="IPR014710">
    <property type="entry name" value="RmlC-like_jellyroll"/>
</dbReference>
<dbReference type="FunFam" id="2.60.120.10:FF:000039">
    <property type="entry name" value="cAMP-dependent protein kinase regulatory subunit"/>
    <property type="match status" value="1"/>
</dbReference>
<evidence type="ECO:0000256" key="8">
    <source>
        <dbReference type="PIRSR" id="PIRSR000548-1"/>
    </source>
</evidence>
<comment type="caution">
    <text evidence="10">The sequence shown here is derived from an EMBL/GenBank/DDBJ whole genome shotgun (WGS) entry which is preliminary data.</text>
</comment>
<keyword evidence="4 8" id="KW-0116">cAMP-binding</keyword>
<dbReference type="GO" id="GO:0005952">
    <property type="term" value="C:cAMP-dependent protein kinase complex"/>
    <property type="evidence" value="ECO:0007669"/>
    <property type="project" value="InterPro"/>
</dbReference>
<dbReference type="Proteomes" id="UP000612746">
    <property type="component" value="Unassembled WGS sequence"/>
</dbReference>
<dbReference type="GO" id="GO:0004862">
    <property type="term" value="F:cAMP-dependent protein kinase inhibitor activity"/>
    <property type="evidence" value="ECO:0007669"/>
    <property type="project" value="TreeGrafter"/>
</dbReference>
<dbReference type="GO" id="GO:0030552">
    <property type="term" value="F:cAMP binding"/>
    <property type="evidence" value="ECO:0007669"/>
    <property type="project" value="UniProtKB-KW"/>
</dbReference>
<evidence type="ECO:0000256" key="7">
    <source>
        <dbReference type="ARBA" id="ARBA00023149"/>
    </source>
</evidence>
<evidence type="ECO:0000256" key="4">
    <source>
        <dbReference type="ARBA" id="ARBA00022566"/>
    </source>
</evidence>
<gene>
    <name evidence="10" type="ORF">INT44_007037</name>
</gene>
<dbReference type="InterPro" id="IPR018490">
    <property type="entry name" value="cNMP-bd_dom_sf"/>
</dbReference>
<feature type="binding site" evidence="8">
    <location>
        <position position="154"/>
    </location>
    <ligand>
        <name>3',5'-cyclic AMP</name>
        <dbReference type="ChEBI" id="CHEBI:58165"/>
        <label>1</label>
    </ligand>
</feature>
<feature type="binding site" evidence="8">
    <location>
        <position position="163"/>
    </location>
    <ligand>
        <name>3',5'-cyclic AMP</name>
        <dbReference type="ChEBI" id="CHEBI:58165"/>
        <label>1</label>
    </ligand>
</feature>